<keyword evidence="1" id="KW-0812">Transmembrane</keyword>
<evidence type="ECO:0000313" key="3">
    <source>
        <dbReference type="Proteomes" id="UP000815325"/>
    </source>
</evidence>
<feature type="transmembrane region" description="Helical" evidence="1">
    <location>
        <begin position="70"/>
        <end position="88"/>
    </location>
</feature>
<evidence type="ECO:0000313" key="2">
    <source>
        <dbReference type="EMBL" id="KAF5827570.1"/>
    </source>
</evidence>
<comment type="caution">
    <text evidence="2">The sequence shown here is derived from an EMBL/GenBank/DDBJ whole genome shotgun (WGS) entry which is preliminary data.</text>
</comment>
<dbReference type="Proteomes" id="UP000815325">
    <property type="component" value="Unassembled WGS sequence"/>
</dbReference>
<accession>A0ABQ7FZ00</accession>
<feature type="transmembrane region" description="Helical" evidence="1">
    <location>
        <begin position="48"/>
        <end position="65"/>
    </location>
</feature>
<dbReference type="EMBL" id="MU070470">
    <property type="protein sequence ID" value="KAF5827570.1"/>
    <property type="molecule type" value="Genomic_DNA"/>
</dbReference>
<name>A0ABQ7FZ00_DUNSA</name>
<reference evidence="2" key="1">
    <citation type="submission" date="2017-08" db="EMBL/GenBank/DDBJ databases">
        <authorList>
            <person name="Polle J.E."/>
            <person name="Barry K."/>
            <person name="Cushman J."/>
            <person name="Schmutz J."/>
            <person name="Tran D."/>
            <person name="Hathwaick L.T."/>
            <person name="Yim W.C."/>
            <person name="Jenkins J."/>
            <person name="Mckie-Krisberg Z.M."/>
            <person name="Prochnik S."/>
            <person name="Lindquist E."/>
            <person name="Dockter R.B."/>
            <person name="Adam C."/>
            <person name="Molina H."/>
            <person name="Bunkerborg J."/>
            <person name="Jin E."/>
            <person name="Buchheim M."/>
            <person name="Magnuson J."/>
        </authorList>
    </citation>
    <scope>NUCLEOTIDE SEQUENCE</scope>
    <source>
        <strain evidence="2">CCAP 19/18</strain>
    </source>
</reference>
<organism evidence="2 3">
    <name type="scientific">Dunaliella salina</name>
    <name type="common">Green alga</name>
    <name type="synonym">Protococcus salinus</name>
    <dbReference type="NCBI Taxonomy" id="3046"/>
    <lineage>
        <taxon>Eukaryota</taxon>
        <taxon>Viridiplantae</taxon>
        <taxon>Chlorophyta</taxon>
        <taxon>core chlorophytes</taxon>
        <taxon>Chlorophyceae</taxon>
        <taxon>CS clade</taxon>
        <taxon>Chlamydomonadales</taxon>
        <taxon>Dunaliellaceae</taxon>
        <taxon>Dunaliella</taxon>
    </lineage>
</organism>
<evidence type="ECO:0000256" key="1">
    <source>
        <dbReference type="SAM" id="Phobius"/>
    </source>
</evidence>
<gene>
    <name evidence="2" type="ORF">DUNSADRAFT_422</name>
</gene>
<sequence>MVVDLCHLEADPLVSLALTRMWDSHEFSKMGGLCIFLFTLQKEFNHSISSRHLFALLFGLSLIFVRKEHFICLAGNVILLLGLLCLPSK</sequence>
<keyword evidence="1" id="KW-1133">Transmembrane helix</keyword>
<keyword evidence="3" id="KW-1185">Reference proteome</keyword>
<protein>
    <submittedName>
        <fullName evidence="2">Uncharacterized protein</fullName>
    </submittedName>
</protein>
<proteinExistence type="predicted"/>
<keyword evidence="1" id="KW-0472">Membrane</keyword>